<dbReference type="AlphaFoldDB" id="A0A5B7KEQ3"/>
<evidence type="ECO:0000313" key="2">
    <source>
        <dbReference type="EMBL" id="MPD03045.1"/>
    </source>
</evidence>
<sequence>MIHTGQEQRVENTQCDDKGPTERRGQEQDNELAVEERWRETKNKLAGTRLGAAYIFLPSPRCPSDIGSPKPIMDDLSNCMATHIWSPLNTTTATNCSIANQVALQTLPSLIPPPLRRRNTASPTKIVVLTIFVTHTHSLSTTAVFSLS</sequence>
<accession>A0A5B7KEQ3</accession>
<name>A0A5B7KEQ3_PORTR</name>
<evidence type="ECO:0000313" key="3">
    <source>
        <dbReference type="Proteomes" id="UP000324222"/>
    </source>
</evidence>
<proteinExistence type="predicted"/>
<feature type="region of interest" description="Disordered" evidence="1">
    <location>
        <begin position="1"/>
        <end position="33"/>
    </location>
</feature>
<evidence type="ECO:0000256" key="1">
    <source>
        <dbReference type="SAM" id="MobiDB-lite"/>
    </source>
</evidence>
<comment type="caution">
    <text evidence="2">The sequence shown here is derived from an EMBL/GenBank/DDBJ whole genome shotgun (WGS) entry which is preliminary data.</text>
</comment>
<reference evidence="2 3" key="1">
    <citation type="submission" date="2019-05" db="EMBL/GenBank/DDBJ databases">
        <title>Another draft genome of Portunus trituberculatus and its Hox gene families provides insights of decapod evolution.</title>
        <authorList>
            <person name="Jeong J.-H."/>
            <person name="Song I."/>
            <person name="Kim S."/>
            <person name="Choi T."/>
            <person name="Kim D."/>
            <person name="Ryu S."/>
            <person name="Kim W."/>
        </authorList>
    </citation>
    <scope>NUCLEOTIDE SEQUENCE [LARGE SCALE GENOMIC DNA]</scope>
    <source>
        <tissue evidence="2">Muscle</tissue>
    </source>
</reference>
<organism evidence="2 3">
    <name type="scientific">Portunus trituberculatus</name>
    <name type="common">Swimming crab</name>
    <name type="synonym">Neptunus trituberculatus</name>
    <dbReference type="NCBI Taxonomy" id="210409"/>
    <lineage>
        <taxon>Eukaryota</taxon>
        <taxon>Metazoa</taxon>
        <taxon>Ecdysozoa</taxon>
        <taxon>Arthropoda</taxon>
        <taxon>Crustacea</taxon>
        <taxon>Multicrustacea</taxon>
        <taxon>Malacostraca</taxon>
        <taxon>Eumalacostraca</taxon>
        <taxon>Eucarida</taxon>
        <taxon>Decapoda</taxon>
        <taxon>Pleocyemata</taxon>
        <taxon>Brachyura</taxon>
        <taxon>Eubrachyura</taxon>
        <taxon>Portunoidea</taxon>
        <taxon>Portunidae</taxon>
        <taxon>Portuninae</taxon>
        <taxon>Portunus</taxon>
    </lineage>
</organism>
<feature type="compositionally biased region" description="Basic and acidic residues" evidence="1">
    <location>
        <begin position="1"/>
        <end position="27"/>
    </location>
</feature>
<dbReference type="Proteomes" id="UP000324222">
    <property type="component" value="Unassembled WGS sequence"/>
</dbReference>
<protein>
    <submittedName>
        <fullName evidence="2">Uncharacterized protein</fullName>
    </submittedName>
</protein>
<dbReference type="EMBL" id="VSRR010134367">
    <property type="protein sequence ID" value="MPD03045.1"/>
    <property type="molecule type" value="Genomic_DNA"/>
</dbReference>
<gene>
    <name evidence="2" type="ORF">E2C01_098662</name>
</gene>
<keyword evidence="3" id="KW-1185">Reference proteome</keyword>